<sequence>MTSILITGGAGFIGSNFIPFFLENNKNIRVVNLDKLTYAGDLENLREIESNSNYVFVKGDICDRELVEDLFQRYDIRGVINFAAESHVDNSIKNPDAFIKTNVFGTFNLIDIAKNFWMEAPHKYKEEYKDCRFHHVSTDEVYGTLGETGLFTEETPYAPNSPYSASKASSDFVVRSYYHTYGMNVVTTNCSNNYGPKQHDEKLIPTIIRKCLAEENIPIYGDGMNVRDWLYVLDHCKGIDLAFKTGKTSETYNIGGKNESTNMYIVDAICVILDEVSPRENGSSYIDLKSFVTDRPGHDYRYAIDASKIENELGWKADENFESGIRKTIEWYLNKYSK</sequence>
<dbReference type="RefSeq" id="WP_311594214.1">
    <property type="nucleotide sequence ID" value="NZ_JAVRHV010000008.1"/>
</dbReference>
<dbReference type="EMBL" id="JAVRHV010000008">
    <property type="protein sequence ID" value="MDT0554129.1"/>
    <property type="molecule type" value="Genomic_DNA"/>
</dbReference>
<organism evidence="9 10">
    <name type="scientific">Urechidicola vernalis</name>
    <dbReference type="NCBI Taxonomy" id="3075600"/>
    <lineage>
        <taxon>Bacteria</taxon>
        <taxon>Pseudomonadati</taxon>
        <taxon>Bacteroidota</taxon>
        <taxon>Flavobacteriia</taxon>
        <taxon>Flavobacteriales</taxon>
        <taxon>Flavobacteriaceae</taxon>
        <taxon>Urechidicola</taxon>
    </lineage>
</organism>
<evidence type="ECO:0000313" key="9">
    <source>
        <dbReference type="EMBL" id="MDT0554129.1"/>
    </source>
</evidence>
<dbReference type="Gene3D" id="3.90.25.10">
    <property type="entry name" value="UDP-galactose 4-epimerase, domain 1"/>
    <property type="match status" value="1"/>
</dbReference>
<keyword evidence="5" id="KW-0520">NAD</keyword>
<dbReference type="PANTHER" id="PTHR43000">
    <property type="entry name" value="DTDP-D-GLUCOSE 4,6-DEHYDRATASE-RELATED"/>
    <property type="match status" value="1"/>
</dbReference>
<keyword evidence="6 7" id="KW-0456">Lyase</keyword>
<dbReference type="InterPro" id="IPR016040">
    <property type="entry name" value="NAD(P)-bd_dom"/>
</dbReference>
<proteinExistence type="inferred from homology"/>
<accession>A0ABU2Y8Z0</accession>
<feature type="domain" description="NAD(P)-binding" evidence="8">
    <location>
        <begin position="5"/>
        <end position="328"/>
    </location>
</feature>
<evidence type="ECO:0000256" key="1">
    <source>
        <dbReference type="ARBA" id="ARBA00001539"/>
    </source>
</evidence>
<evidence type="ECO:0000256" key="4">
    <source>
        <dbReference type="ARBA" id="ARBA00011990"/>
    </source>
</evidence>
<evidence type="ECO:0000313" key="10">
    <source>
        <dbReference type="Proteomes" id="UP001252186"/>
    </source>
</evidence>
<dbReference type="Pfam" id="PF16363">
    <property type="entry name" value="GDP_Man_Dehyd"/>
    <property type="match status" value="1"/>
</dbReference>
<dbReference type="NCBIfam" id="TIGR01181">
    <property type="entry name" value="dTDP_gluc_dehyt"/>
    <property type="match status" value="1"/>
</dbReference>
<evidence type="ECO:0000256" key="6">
    <source>
        <dbReference type="ARBA" id="ARBA00023239"/>
    </source>
</evidence>
<dbReference type="EC" id="4.2.1.46" evidence="4 7"/>
<evidence type="ECO:0000259" key="8">
    <source>
        <dbReference type="Pfam" id="PF16363"/>
    </source>
</evidence>
<comment type="cofactor">
    <cofactor evidence="2 7">
        <name>NAD(+)</name>
        <dbReference type="ChEBI" id="CHEBI:57540"/>
    </cofactor>
</comment>
<evidence type="ECO:0000256" key="3">
    <source>
        <dbReference type="ARBA" id="ARBA00008178"/>
    </source>
</evidence>
<evidence type="ECO:0000256" key="7">
    <source>
        <dbReference type="RuleBase" id="RU004473"/>
    </source>
</evidence>
<protein>
    <recommendedName>
        <fullName evidence="4 7">dTDP-glucose 4,6-dehydratase</fullName>
        <ecNumber evidence="4 7">4.2.1.46</ecNumber>
    </recommendedName>
</protein>
<dbReference type="InterPro" id="IPR005888">
    <property type="entry name" value="dTDP_Gluc_deHydtase"/>
</dbReference>
<dbReference type="InterPro" id="IPR036291">
    <property type="entry name" value="NAD(P)-bd_dom_sf"/>
</dbReference>
<name>A0ABU2Y8Z0_9FLAO</name>
<comment type="catalytic activity">
    <reaction evidence="1 7">
        <text>dTDP-alpha-D-glucose = dTDP-4-dehydro-6-deoxy-alpha-D-glucose + H2O</text>
        <dbReference type="Rhea" id="RHEA:17221"/>
        <dbReference type="ChEBI" id="CHEBI:15377"/>
        <dbReference type="ChEBI" id="CHEBI:57477"/>
        <dbReference type="ChEBI" id="CHEBI:57649"/>
        <dbReference type="EC" id="4.2.1.46"/>
    </reaction>
</comment>
<dbReference type="SUPFAM" id="SSF51735">
    <property type="entry name" value="NAD(P)-binding Rossmann-fold domains"/>
    <property type="match status" value="1"/>
</dbReference>
<evidence type="ECO:0000256" key="5">
    <source>
        <dbReference type="ARBA" id="ARBA00023027"/>
    </source>
</evidence>
<comment type="caution">
    <text evidence="9">The sequence shown here is derived from an EMBL/GenBank/DDBJ whole genome shotgun (WGS) entry which is preliminary data.</text>
</comment>
<dbReference type="CDD" id="cd05246">
    <property type="entry name" value="dTDP_GD_SDR_e"/>
    <property type="match status" value="1"/>
</dbReference>
<dbReference type="GO" id="GO:0008460">
    <property type="term" value="F:dTDP-glucose 4,6-dehydratase activity"/>
    <property type="evidence" value="ECO:0007669"/>
    <property type="project" value="UniProtKB-EC"/>
</dbReference>
<keyword evidence="10" id="KW-1185">Reference proteome</keyword>
<dbReference type="Gene3D" id="3.40.50.720">
    <property type="entry name" value="NAD(P)-binding Rossmann-like Domain"/>
    <property type="match status" value="1"/>
</dbReference>
<gene>
    <name evidence="9" type="primary">rfbB</name>
    <name evidence="9" type="ORF">RM519_12790</name>
</gene>
<evidence type="ECO:0000256" key="2">
    <source>
        <dbReference type="ARBA" id="ARBA00001911"/>
    </source>
</evidence>
<dbReference type="Proteomes" id="UP001252186">
    <property type="component" value="Unassembled WGS sequence"/>
</dbReference>
<comment type="similarity">
    <text evidence="3 7">Belongs to the NAD(P)-dependent epimerase/dehydratase family. dTDP-glucose dehydratase subfamily.</text>
</comment>
<reference evidence="9 10" key="1">
    <citation type="submission" date="2023-09" db="EMBL/GenBank/DDBJ databases">
        <authorList>
            <person name="Rey-Velasco X."/>
        </authorList>
    </citation>
    <scope>NUCLEOTIDE SEQUENCE [LARGE SCALE GENOMIC DNA]</scope>
    <source>
        <strain evidence="9 10">P050</strain>
    </source>
</reference>